<dbReference type="PANTHER" id="PTHR35117">
    <property type="entry name" value="MYOSIN-M HEAVY PROTEIN"/>
    <property type="match status" value="1"/>
</dbReference>
<dbReference type="OrthoDB" id="1939654at2759"/>
<accession>A0A5N5H355</accession>
<feature type="region of interest" description="Disordered" evidence="2">
    <location>
        <begin position="204"/>
        <end position="248"/>
    </location>
</feature>
<organism evidence="3 4">
    <name type="scientific">Pyrus ussuriensis x Pyrus communis</name>
    <dbReference type="NCBI Taxonomy" id="2448454"/>
    <lineage>
        <taxon>Eukaryota</taxon>
        <taxon>Viridiplantae</taxon>
        <taxon>Streptophyta</taxon>
        <taxon>Embryophyta</taxon>
        <taxon>Tracheophyta</taxon>
        <taxon>Spermatophyta</taxon>
        <taxon>Magnoliopsida</taxon>
        <taxon>eudicotyledons</taxon>
        <taxon>Gunneridae</taxon>
        <taxon>Pentapetalae</taxon>
        <taxon>rosids</taxon>
        <taxon>fabids</taxon>
        <taxon>Rosales</taxon>
        <taxon>Rosaceae</taxon>
        <taxon>Amygdaloideae</taxon>
        <taxon>Maleae</taxon>
        <taxon>Pyrus</taxon>
    </lineage>
</organism>
<sequence length="489" mass="52576">MGKQSKGKKSENLGKGKVTPVQIAFIVDRYLCDNNYSETRSVFRTEASSLIAKSPIREAPKSLLSLAEILDEYIRLKEQKVILDQEKVRVEQEKTRVQTLLKGMQSVMNTYNASGSPAISTAPAVAPKPMLLASPSHPSNGSAAGLLMHQTPVAPVTTPSNPNTRPGNFCSPITIHPPTTKRKSSKVPVDASNAAKRYRCKLPAGKSNMHSRGGGAVSGSDNGLDNQESVQQSLDVQSSPHNLVPNGSTVEKCLFNQASLSVPTNNSGPRTPQRANSIQNEISTPPFEISSSATCSYNNSPPDVNPTCTIFSSKRVILSPNKACYTVETNHCISSPAKTSKRESHVKGRLNFDCSDVPMSFEKPTGDETSSPESEKEVDLFDIDLTNFDAIGADFSFTELLGEFDLHCEELGLPNFDASTATVSGSSYESADGNVGVNQFMSEFTSTVTEVLSEKDMNAQGSDPLTAMKSVTKCIRIISPVKNRGSSEA</sequence>
<name>A0A5N5H355_9ROSA</name>
<evidence type="ECO:0000313" key="4">
    <source>
        <dbReference type="Proteomes" id="UP000327157"/>
    </source>
</evidence>
<gene>
    <name evidence="3" type="ORF">D8674_024200</name>
</gene>
<dbReference type="EMBL" id="SMOL01000231">
    <property type="protein sequence ID" value="KAB2622018.1"/>
    <property type="molecule type" value="Genomic_DNA"/>
</dbReference>
<evidence type="ECO:0000313" key="3">
    <source>
        <dbReference type="EMBL" id="KAB2622018.1"/>
    </source>
</evidence>
<dbReference type="PANTHER" id="PTHR35117:SF1">
    <property type="entry name" value="MYOSIN-M HEAVY PROTEIN"/>
    <property type="match status" value="1"/>
</dbReference>
<feature type="compositionally biased region" description="Polar residues" evidence="2">
    <location>
        <begin position="219"/>
        <end position="248"/>
    </location>
</feature>
<keyword evidence="1" id="KW-0175">Coiled coil</keyword>
<evidence type="ECO:0000256" key="1">
    <source>
        <dbReference type="SAM" id="Coils"/>
    </source>
</evidence>
<reference evidence="3 4" key="1">
    <citation type="submission" date="2019-09" db="EMBL/GenBank/DDBJ databases">
        <authorList>
            <person name="Ou C."/>
        </authorList>
    </citation>
    <scope>NUCLEOTIDE SEQUENCE [LARGE SCALE GENOMIC DNA]</scope>
    <source>
        <strain evidence="3">S2</strain>
        <tissue evidence="3">Leaf</tissue>
    </source>
</reference>
<dbReference type="Proteomes" id="UP000327157">
    <property type="component" value="Chromosome 4"/>
</dbReference>
<proteinExistence type="predicted"/>
<dbReference type="AlphaFoldDB" id="A0A5N5H355"/>
<reference evidence="4" key="2">
    <citation type="submission" date="2019-10" db="EMBL/GenBank/DDBJ databases">
        <title>A de novo genome assembly of a pear dwarfing rootstock.</title>
        <authorList>
            <person name="Wang F."/>
            <person name="Wang J."/>
            <person name="Li S."/>
            <person name="Zhang Y."/>
            <person name="Fang M."/>
            <person name="Ma L."/>
            <person name="Zhao Y."/>
            <person name="Jiang S."/>
        </authorList>
    </citation>
    <scope>NUCLEOTIDE SEQUENCE [LARGE SCALE GENOMIC DNA]</scope>
</reference>
<reference evidence="3 4" key="3">
    <citation type="submission" date="2019-11" db="EMBL/GenBank/DDBJ databases">
        <title>A de novo genome assembly of a pear dwarfing rootstock.</title>
        <authorList>
            <person name="Wang F."/>
            <person name="Wang J."/>
            <person name="Li S."/>
            <person name="Zhang Y."/>
            <person name="Fang M."/>
            <person name="Ma L."/>
            <person name="Zhao Y."/>
            <person name="Jiang S."/>
        </authorList>
    </citation>
    <scope>NUCLEOTIDE SEQUENCE [LARGE SCALE GENOMIC DNA]</scope>
    <source>
        <strain evidence="3">S2</strain>
        <tissue evidence="3">Leaf</tissue>
    </source>
</reference>
<feature type="coiled-coil region" evidence="1">
    <location>
        <begin position="66"/>
        <end position="93"/>
    </location>
</feature>
<feature type="region of interest" description="Disordered" evidence="2">
    <location>
        <begin position="172"/>
        <end position="192"/>
    </location>
</feature>
<evidence type="ECO:0000256" key="2">
    <source>
        <dbReference type="SAM" id="MobiDB-lite"/>
    </source>
</evidence>
<protein>
    <submittedName>
        <fullName evidence="3">Uncharacterized protein</fullName>
    </submittedName>
</protein>
<comment type="caution">
    <text evidence="3">The sequence shown here is derived from an EMBL/GenBank/DDBJ whole genome shotgun (WGS) entry which is preliminary data.</text>
</comment>
<keyword evidence="4" id="KW-1185">Reference proteome</keyword>